<proteinExistence type="inferred from homology"/>
<dbReference type="RefSeq" id="WP_138003510.1">
    <property type="nucleotide sequence ID" value="NZ_QGQD01000076.1"/>
</dbReference>
<evidence type="ECO:0000256" key="1">
    <source>
        <dbReference type="PIRNR" id="PIRNR000915"/>
    </source>
</evidence>
<dbReference type="NCBIfam" id="TIGR01460">
    <property type="entry name" value="HAD-SF-IIA"/>
    <property type="match status" value="1"/>
</dbReference>
<name>A0A4U8Q307_9FIRM</name>
<dbReference type="Pfam" id="PF13242">
    <property type="entry name" value="Hydrolase_like"/>
    <property type="match status" value="1"/>
</dbReference>
<dbReference type="AlphaFoldDB" id="A0A4U8Q307"/>
<dbReference type="PIRSF" id="PIRSF000915">
    <property type="entry name" value="PGP-type_phosphatase"/>
    <property type="match status" value="1"/>
</dbReference>
<comment type="caution">
    <text evidence="5">The sequence shown here is derived from an EMBL/GenBank/DDBJ whole genome shotgun (WGS) entry which is preliminary data.</text>
</comment>
<dbReference type="Pfam" id="PF13344">
    <property type="entry name" value="Hydrolase_6"/>
    <property type="match status" value="1"/>
</dbReference>
<dbReference type="InterPro" id="IPR036412">
    <property type="entry name" value="HAD-like_sf"/>
</dbReference>
<dbReference type="EC" id="3.1.3.-" evidence="1"/>
<feature type="binding site" evidence="4">
    <location>
        <position position="213"/>
    </location>
    <ligand>
        <name>Mg(2+)</name>
        <dbReference type="ChEBI" id="CHEBI:18420"/>
    </ligand>
</feature>
<protein>
    <recommendedName>
        <fullName evidence="1">Acid sugar phosphatase</fullName>
        <ecNumber evidence="1">3.1.3.-</ecNumber>
    </recommendedName>
</protein>
<keyword evidence="1 4" id="KW-0479">Metal-binding</keyword>
<dbReference type="Gene3D" id="3.40.50.1000">
    <property type="entry name" value="HAD superfamily/HAD-like"/>
    <property type="match status" value="2"/>
</dbReference>
<reference evidence="5 6" key="1">
    <citation type="journal article" date="2019" name="Anaerobe">
        <title>Detection of Robinsoniella peoriensis in multiple bone samples of a trauma patient.</title>
        <authorList>
            <person name="Schrottner P."/>
            <person name="Hartwich K."/>
            <person name="Bunk B."/>
            <person name="Schober I."/>
            <person name="Helbig S."/>
            <person name="Rudolph W.W."/>
            <person name="Gunzer F."/>
        </authorList>
    </citation>
    <scope>NUCLEOTIDE SEQUENCE [LARGE SCALE GENOMIC DNA]</scope>
    <source>
        <strain evidence="5 6">DSM 106044</strain>
    </source>
</reference>
<organism evidence="5 6">
    <name type="scientific">Robinsoniella peoriensis</name>
    <dbReference type="NCBI Taxonomy" id="180332"/>
    <lineage>
        <taxon>Bacteria</taxon>
        <taxon>Bacillati</taxon>
        <taxon>Bacillota</taxon>
        <taxon>Clostridia</taxon>
        <taxon>Lachnospirales</taxon>
        <taxon>Lachnospiraceae</taxon>
        <taxon>Robinsoniella</taxon>
    </lineage>
</organism>
<keyword evidence="6" id="KW-1185">Reference proteome</keyword>
<dbReference type="STRING" id="180332.GCA_000797495_05230"/>
<dbReference type="GO" id="GO:0016791">
    <property type="term" value="F:phosphatase activity"/>
    <property type="evidence" value="ECO:0007669"/>
    <property type="project" value="TreeGrafter"/>
</dbReference>
<dbReference type="EMBL" id="QGQD01000076">
    <property type="protein sequence ID" value="TLC99134.1"/>
    <property type="molecule type" value="Genomic_DNA"/>
</dbReference>
<evidence type="ECO:0000313" key="5">
    <source>
        <dbReference type="EMBL" id="TLC99134.1"/>
    </source>
</evidence>
<feature type="active site" description="Proton donor" evidence="2">
    <location>
        <position position="15"/>
    </location>
</feature>
<comment type="cofactor">
    <cofactor evidence="4">
        <name>Mg(2+)</name>
        <dbReference type="ChEBI" id="CHEBI:18420"/>
    </cofactor>
    <text evidence="4">Divalent metal ions. Mg(2+) is the most effective.</text>
</comment>
<feature type="binding site" evidence="4">
    <location>
        <position position="15"/>
    </location>
    <ligand>
        <name>Mg(2+)</name>
        <dbReference type="ChEBI" id="CHEBI:18420"/>
    </ligand>
</feature>
<dbReference type="GO" id="GO:0046872">
    <property type="term" value="F:metal ion binding"/>
    <property type="evidence" value="ECO:0007669"/>
    <property type="project" value="UniProtKB-KW"/>
</dbReference>
<dbReference type="Proteomes" id="UP000306509">
    <property type="component" value="Unassembled WGS sequence"/>
</dbReference>
<dbReference type="PANTHER" id="PTHR19288">
    <property type="entry name" value="4-NITROPHENYLPHOSPHATASE-RELATED"/>
    <property type="match status" value="1"/>
</dbReference>
<sequence>MSELSNKKLFLFDIDGTLSVGDTLFDGSRELLEYIEKIGGRAYYITNNSTKSNRDYVEKFAKWDLSTEEEQFVTSGYMAIRYLKSYFQKQKIFVLGTKSYIAELQKQGILVTEAVEDDVACVLAAYDSELNYQKLEKACELLYRKEVAYLATNPDLCCPAPFGFIPDCGSICNMLEAAVYRKPKYLGKPSCEVVELCLERSGFTREETLVVGDRLYTDIACGIEGKAQTCLLLTGEAKREDLESTIYKPDYCFETVRELLEFIERS</sequence>
<gene>
    <name evidence="5" type="primary">nagD</name>
    <name evidence="5" type="ORF">DSM106044_04022</name>
</gene>
<evidence type="ECO:0000256" key="2">
    <source>
        <dbReference type="PIRSR" id="PIRSR000915-1"/>
    </source>
</evidence>
<accession>A0A4U8Q307</accession>
<feature type="binding site" evidence="3">
    <location>
        <position position="188"/>
    </location>
    <ligand>
        <name>substrate</name>
    </ligand>
</feature>
<evidence type="ECO:0000256" key="4">
    <source>
        <dbReference type="PIRSR" id="PIRSR000915-3"/>
    </source>
</evidence>
<feature type="binding site" evidence="4">
    <location>
        <position position="13"/>
    </location>
    <ligand>
        <name>Mg(2+)</name>
        <dbReference type="ChEBI" id="CHEBI:18420"/>
    </ligand>
</feature>
<comment type="function">
    <text evidence="1">Catalyzes the dephosphorylation of 2-6 carbon acid sugars in vitro.</text>
</comment>
<comment type="similarity">
    <text evidence="1">Belongs to the HAD-like hydrolase superfamily. NagD family.</text>
</comment>
<dbReference type="InterPro" id="IPR023214">
    <property type="entry name" value="HAD_sf"/>
</dbReference>
<dbReference type="SUPFAM" id="SSF56784">
    <property type="entry name" value="HAD-like"/>
    <property type="match status" value="1"/>
</dbReference>
<dbReference type="InterPro" id="IPR006357">
    <property type="entry name" value="HAD-SF_hydro_IIA"/>
</dbReference>
<keyword evidence="1 4" id="KW-0460">Magnesium</keyword>
<feature type="active site" description="Nucleophile" evidence="2">
    <location>
        <position position="13"/>
    </location>
</feature>
<evidence type="ECO:0000256" key="3">
    <source>
        <dbReference type="PIRSR" id="PIRSR000915-2"/>
    </source>
</evidence>
<evidence type="ECO:0000313" key="6">
    <source>
        <dbReference type="Proteomes" id="UP000306509"/>
    </source>
</evidence>
<keyword evidence="5" id="KW-0378">Hydrolase</keyword>
<dbReference type="GO" id="GO:0005737">
    <property type="term" value="C:cytoplasm"/>
    <property type="evidence" value="ECO:0007669"/>
    <property type="project" value="TreeGrafter"/>
</dbReference>
<dbReference type="PANTHER" id="PTHR19288:SF46">
    <property type="entry name" value="HALOACID DEHALOGENASE-LIKE HYDROLASE DOMAIN-CONTAINING PROTEIN 2"/>
    <property type="match status" value="1"/>
</dbReference>